<dbReference type="RefSeq" id="WP_213542500.1">
    <property type="nucleotide sequence ID" value="NZ_AP023420.1"/>
</dbReference>
<dbReference type="CDD" id="cd04182">
    <property type="entry name" value="GT_2_like_f"/>
    <property type="match status" value="1"/>
</dbReference>
<keyword evidence="3" id="KW-1185">Reference proteome</keyword>
<dbReference type="EMBL" id="AP023420">
    <property type="protein sequence ID" value="BCK82912.1"/>
    <property type="molecule type" value="Genomic_DNA"/>
</dbReference>
<proteinExistence type="predicted"/>
<protein>
    <recommendedName>
        <fullName evidence="1">MobA-like NTP transferase domain-containing protein</fullName>
    </recommendedName>
</protein>
<dbReference type="InterPro" id="IPR025877">
    <property type="entry name" value="MobA-like_NTP_Trfase"/>
</dbReference>
<dbReference type="GO" id="GO:0016779">
    <property type="term" value="F:nucleotidyltransferase activity"/>
    <property type="evidence" value="ECO:0007669"/>
    <property type="project" value="UniProtKB-ARBA"/>
</dbReference>
<dbReference type="AlphaFoldDB" id="A0A810Q9I4"/>
<evidence type="ECO:0000259" key="1">
    <source>
        <dbReference type="Pfam" id="PF12804"/>
    </source>
</evidence>
<dbReference type="Proteomes" id="UP000679848">
    <property type="component" value="Chromosome"/>
</dbReference>
<dbReference type="InterPro" id="IPR029044">
    <property type="entry name" value="Nucleotide-diphossugar_trans"/>
</dbReference>
<evidence type="ECO:0000313" key="2">
    <source>
        <dbReference type="EMBL" id="BCK82912.1"/>
    </source>
</evidence>
<reference evidence="2" key="1">
    <citation type="submission" date="2020-09" db="EMBL/GenBank/DDBJ databases">
        <title>New species isolated from human feces.</title>
        <authorList>
            <person name="Kitahara M."/>
            <person name="Shigeno Y."/>
            <person name="Shime M."/>
            <person name="Matsumoto Y."/>
            <person name="Nakamura S."/>
            <person name="Motooka D."/>
            <person name="Fukuoka S."/>
            <person name="Nishikawa H."/>
            <person name="Benno Y."/>
        </authorList>
    </citation>
    <scope>NUCLEOTIDE SEQUENCE</scope>
    <source>
        <strain evidence="2">MM59</strain>
    </source>
</reference>
<dbReference type="Pfam" id="PF12804">
    <property type="entry name" value="NTP_transf_3"/>
    <property type="match status" value="1"/>
</dbReference>
<sequence>MEEIKAPRLGCVVMAAGNASRFGDNKLSAQLRGRSLILRALEAVPTEHLDAVTVVTQYPEVMRLAKEFHFAAVCNDHPEYGISHTIALGLTGLRDCDGVVFLVSDQPLLRRESVAALICLWKSQPEKLAALAHGGVRGNPCVFPARLFPELLELREDLGGNAVIRRHEEDLLLLDVPARELQDVDTRQDMEAMLDES</sequence>
<dbReference type="SUPFAM" id="SSF53448">
    <property type="entry name" value="Nucleotide-diphospho-sugar transferases"/>
    <property type="match status" value="1"/>
</dbReference>
<evidence type="ECO:0000313" key="3">
    <source>
        <dbReference type="Proteomes" id="UP000679848"/>
    </source>
</evidence>
<dbReference type="Gene3D" id="3.90.550.10">
    <property type="entry name" value="Spore Coat Polysaccharide Biosynthesis Protein SpsA, Chain A"/>
    <property type="match status" value="1"/>
</dbReference>
<organism evidence="2 3">
    <name type="scientific">Pusillibacter faecalis</name>
    <dbReference type="NCBI Taxonomy" id="2714358"/>
    <lineage>
        <taxon>Bacteria</taxon>
        <taxon>Bacillati</taxon>
        <taxon>Bacillota</taxon>
        <taxon>Clostridia</taxon>
        <taxon>Eubacteriales</taxon>
        <taxon>Oscillospiraceae</taxon>
        <taxon>Pusillibacter</taxon>
    </lineage>
</organism>
<accession>A0A810Q9I4</accession>
<dbReference type="PANTHER" id="PTHR43777:SF1">
    <property type="entry name" value="MOLYBDENUM COFACTOR CYTIDYLYLTRANSFERASE"/>
    <property type="match status" value="1"/>
</dbReference>
<feature type="domain" description="MobA-like NTP transferase" evidence="1">
    <location>
        <begin position="11"/>
        <end position="168"/>
    </location>
</feature>
<gene>
    <name evidence="2" type="ORF">MM59RIKEN_02310</name>
</gene>
<dbReference type="KEGG" id="pfaa:MM59RIKEN_02310"/>
<name>A0A810Q9I4_9FIRM</name>
<dbReference type="PANTHER" id="PTHR43777">
    <property type="entry name" value="MOLYBDENUM COFACTOR CYTIDYLYLTRANSFERASE"/>
    <property type="match status" value="1"/>
</dbReference>